<protein>
    <submittedName>
        <fullName evidence="2">Uncharacterized protein</fullName>
    </submittedName>
</protein>
<evidence type="ECO:0000313" key="3">
    <source>
        <dbReference type="Proteomes" id="UP000219439"/>
    </source>
</evidence>
<proteinExistence type="predicted"/>
<evidence type="ECO:0000256" key="1">
    <source>
        <dbReference type="SAM" id="MobiDB-lite"/>
    </source>
</evidence>
<organism evidence="2 3">
    <name type="scientific">Cohaesibacter gelatinilyticus</name>
    <dbReference type="NCBI Taxonomy" id="372072"/>
    <lineage>
        <taxon>Bacteria</taxon>
        <taxon>Pseudomonadati</taxon>
        <taxon>Pseudomonadota</taxon>
        <taxon>Alphaproteobacteria</taxon>
        <taxon>Hyphomicrobiales</taxon>
        <taxon>Cohaesibacteraceae</taxon>
    </lineage>
</organism>
<feature type="region of interest" description="Disordered" evidence="1">
    <location>
        <begin position="193"/>
        <end position="216"/>
    </location>
</feature>
<reference evidence="2 3" key="1">
    <citation type="submission" date="2017-09" db="EMBL/GenBank/DDBJ databases">
        <authorList>
            <person name="Ehlers B."/>
            <person name="Leendertz F.H."/>
        </authorList>
    </citation>
    <scope>NUCLEOTIDE SEQUENCE [LARGE SCALE GENOMIC DNA]</scope>
    <source>
        <strain evidence="2 3">DSM 18289</strain>
    </source>
</reference>
<dbReference type="SUPFAM" id="SSF52172">
    <property type="entry name" value="CheY-like"/>
    <property type="match status" value="1"/>
</dbReference>
<gene>
    <name evidence="2" type="ORF">SAMN06265368_0617</name>
</gene>
<feature type="region of interest" description="Disordered" evidence="1">
    <location>
        <begin position="228"/>
        <end position="292"/>
    </location>
</feature>
<dbReference type="AlphaFoldDB" id="A0A285NC75"/>
<dbReference type="EMBL" id="OBEL01000001">
    <property type="protein sequence ID" value="SNZ07019.1"/>
    <property type="molecule type" value="Genomic_DNA"/>
</dbReference>
<keyword evidence="3" id="KW-1185">Reference proteome</keyword>
<evidence type="ECO:0000313" key="2">
    <source>
        <dbReference type="EMBL" id="SNZ07019.1"/>
    </source>
</evidence>
<dbReference type="InterPro" id="IPR011006">
    <property type="entry name" value="CheY-like_superfamily"/>
</dbReference>
<feature type="compositionally biased region" description="Polar residues" evidence="1">
    <location>
        <begin position="205"/>
        <end position="216"/>
    </location>
</feature>
<accession>A0A285NC75</accession>
<dbReference type="Proteomes" id="UP000219439">
    <property type="component" value="Unassembled WGS sequence"/>
</dbReference>
<feature type="compositionally biased region" description="Acidic residues" evidence="1">
    <location>
        <begin position="259"/>
        <end position="272"/>
    </location>
</feature>
<sequence length="292" mass="31157">MKGALRHTKETRVRSGASIAGQTSGALLMRRLKAVKDLSVLIVAPRRHDSKLWADLLKNCGINHPTSMEDIKQAAHFIGSGQADVVFVDESYGAAGIANVLIPSRGVEFAGGRGVCLILCSKKATAADVLNARRLGFASLVILPASTDTVRKHLELAARYIPPTDEELGWSIPVKKEEKDLPALPDAADDPALQAKQARNDASPIPQQRNEAQDSLATDSISNAAEGLSAMPDQPERTIRKAPAAPSDAQSKEDRLDEAWAEEEASLTDDNFDAGTAPGRSGASADEEVFFL</sequence>
<name>A0A285NC75_9HYPH</name>